<dbReference type="RefSeq" id="YP_010087375.1">
    <property type="nucleotide sequence ID" value="NC_055553.1"/>
</dbReference>
<protein>
    <submittedName>
        <fullName evidence="2">Uncharacterized protein</fullName>
    </submittedName>
</protein>
<name>A0A2R4N9B5_9VIRU</name>
<accession>A0A2R4N9B5</accession>
<dbReference type="EMBL" id="MF926430">
    <property type="protein sequence ID" value="AVX29432.1"/>
    <property type="molecule type" value="Genomic_DNA"/>
</dbReference>
<sequence length="125" mass="13814">MTRYTLKGLKAPTCRTEITVRKNRYDSSTESRLELDVNGDCSSDLQRTLTTCFLKTLEDIEDASLTDMRWNGESGPLHVTSHIHCMIGSMKSSLPLKNHRMTEPSSGSVEDPVEKASPCSASFSG</sequence>
<dbReference type="Proteomes" id="UP000680214">
    <property type="component" value="Segment"/>
</dbReference>
<feature type="region of interest" description="Disordered" evidence="1">
    <location>
        <begin position="94"/>
        <end position="125"/>
    </location>
</feature>
<reference evidence="2" key="1">
    <citation type="journal article" date="2018" name="Sci. Rep.">
        <title>Analysis of DNAs associated with coconut foliar decay disease implicates a unique single-stranded DNA virus representing a new taxon.</title>
        <authorList>
            <person name="Gronenborn B."/>
            <person name="Randles J.W."/>
            <person name="Knierim D."/>
            <person name="Barriere Q."/>
            <person name="Vetten H.J."/>
            <person name="Warthmann N."/>
            <person name="Cornu D."/>
            <person name="Sileye T."/>
            <person name="Winter S."/>
            <person name="Timchenko T."/>
        </authorList>
    </citation>
    <scope>NUCLEOTIDE SEQUENCE</scope>
    <source>
        <strain evidence="2">CFDA5-[VU-89]</strain>
    </source>
</reference>
<evidence type="ECO:0000313" key="2">
    <source>
        <dbReference type="EMBL" id="AVX29432.1"/>
    </source>
</evidence>
<keyword evidence="3" id="KW-1185">Reference proteome</keyword>
<dbReference type="KEGG" id="vg:65102658"/>
<dbReference type="GeneID" id="65102658"/>
<evidence type="ECO:0000313" key="3">
    <source>
        <dbReference type="Proteomes" id="UP000680214"/>
    </source>
</evidence>
<proteinExistence type="predicted"/>
<evidence type="ECO:0000256" key="1">
    <source>
        <dbReference type="SAM" id="MobiDB-lite"/>
    </source>
</evidence>
<organism evidence="2">
    <name type="scientific">Coconut foliar decay alphasatellite 5</name>
    <dbReference type="NCBI Taxonomy" id="2161878"/>
    <lineage>
        <taxon>Viruses</taxon>
        <taxon>Viruses incertae sedis</taxon>
        <taxon>Alphasatellitidae</taxon>
        <taxon>Petromoalphasatellitinae</taxon>
        <taxon>Cocosatellite</taxon>
        <taxon>Cocosatellite popo</taxon>
    </lineage>
</organism>